<dbReference type="InterPro" id="IPR009056">
    <property type="entry name" value="Cyt_c-like_dom"/>
</dbReference>
<evidence type="ECO:0000256" key="4">
    <source>
        <dbReference type="ARBA" id="ARBA00023004"/>
    </source>
</evidence>
<keyword evidence="3" id="KW-0677">Repeat</keyword>
<evidence type="ECO:0000256" key="5">
    <source>
        <dbReference type="PROSITE-ProRule" id="PRU00433"/>
    </source>
</evidence>
<organism evidence="7 8">
    <name type="scientific">Kordiimonas sediminis</name>
    <dbReference type="NCBI Taxonomy" id="1735581"/>
    <lineage>
        <taxon>Bacteria</taxon>
        <taxon>Pseudomonadati</taxon>
        <taxon>Pseudomonadota</taxon>
        <taxon>Alphaproteobacteria</taxon>
        <taxon>Kordiimonadales</taxon>
        <taxon>Kordiimonadaceae</taxon>
        <taxon>Kordiimonas</taxon>
    </lineage>
</organism>
<keyword evidence="8" id="KW-1185">Reference proteome</keyword>
<comment type="caution">
    <text evidence="7">The sequence shown here is derived from an EMBL/GenBank/DDBJ whole genome shotgun (WGS) entry which is preliminary data.</text>
</comment>
<dbReference type="InterPro" id="IPR051550">
    <property type="entry name" value="SCF-Subunits/Alg-Epimerases"/>
</dbReference>
<dbReference type="PANTHER" id="PTHR22990">
    <property type="entry name" value="F-BOX ONLY PROTEIN"/>
    <property type="match status" value="1"/>
</dbReference>
<evidence type="ECO:0000256" key="3">
    <source>
        <dbReference type="ARBA" id="ARBA00022737"/>
    </source>
</evidence>
<dbReference type="GO" id="GO:0046872">
    <property type="term" value="F:metal ion binding"/>
    <property type="evidence" value="ECO:0007669"/>
    <property type="project" value="UniProtKB-KW"/>
</dbReference>
<dbReference type="AlphaFoldDB" id="A0A919E779"/>
<accession>A0A919E779</accession>
<dbReference type="RefSeq" id="WP_191251352.1">
    <property type="nucleotide sequence ID" value="NZ_BNCI01000001.1"/>
</dbReference>
<evidence type="ECO:0000256" key="2">
    <source>
        <dbReference type="ARBA" id="ARBA00022723"/>
    </source>
</evidence>
<dbReference type="Gene3D" id="2.160.20.10">
    <property type="entry name" value="Single-stranded right-handed beta-helix, Pectin lyase-like"/>
    <property type="match status" value="1"/>
</dbReference>
<evidence type="ECO:0000259" key="6">
    <source>
        <dbReference type="PROSITE" id="PS51007"/>
    </source>
</evidence>
<gene>
    <name evidence="7" type="ORF">GCM10017044_14720</name>
</gene>
<dbReference type="GO" id="GO:0009055">
    <property type="term" value="F:electron transfer activity"/>
    <property type="evidence" value="ECO:0007669"/>
    <property type="project" value="InterPro"/>
</dbReference>
<dbReference type="InterPro" id="IPR006626">
    <property type="entry name" value="PbH1"/>
</dbReference>
<name>A0A919E779_9PROT</name>
<keyword evidence="1 5" id="KW-0349">Heme</keyword>
<dbReference type="SUPFAM" id="SSF51126">
    <property type="entry name" value="Pectin lyase-like"/>
    <property type="match status" value="1"/>
</dbReference>
<dbReference type="PROSITE" id="PS51007">
    <property type="entry name" value="CYTC"/>
    <property type="match status" value="1"/>
</dbReference>
<keyword evidence="4 5" id="KW-0408">Iron</keyword>
<dbReference type="NCBIfam" id="TIGR03805">
    <property type="entry name" value="beta_helix_1"/>
    <property type="match status" value="1"/>
</dbReference>
<dbReference type="GO" id="GO:0020037">
    <property type="term" value="F:heme binding"/>
    <property type="evidence" value="ECO:0007669"/>
    <property type="project" value="InterPro"/>
</dbReference>
<dbReference type="EMBL" id="BNCI01000001">
    <property type="protein sequence ID" value="GHF20862.1"/>
    <property type="molecule type" value="Genomic_DNA"/>
</dbReference>
<dbReference type="Gene3D" id="1.10.760.10">
    <property type="entry name" value="Cytochrome c-like domain"/>
    <property type="match status" value="1"/>
</dbReference>
<feature type="domain" description="Cytochrome c" evidence="6">
    <location>
        <begin position="436"/>
        <end position="517"/>
    </location>
</feature>
<dbReference type="InterPro" id="IPR012334">
    <property type="entry name" value="Pectin_lyas_fold"/>
</dbReference>
<dbReference type="Proteomes" id="UP000630923">
    <property type="component" value="Unassembled WGS sequence"/>
</dbReference>
<protein>
    <recommendedName>
        <fullName evidence="6">Cytochrome c domain-containing protein</fullName>
    </recommendedName>
</protein>
<dbReference type="InterPro" id="IPR011050">
    <property type="entry name" value="Pectin_lyase_fold/virulence"/>
</dbReference>
<reference evidence="7" key="1">
    <citation type="journal article" date="2014" name="Int. J. Syst. Evol. Microbiol.">
        <title>Complete genome sequence of Corynebacterium casei LMG S-19264T (=DSM 44701T), isolated from a smear-ripened cheese.</title>
        <authorList>
            <consortium name="US DOE Joint Genome Institute (JGI-PGF)"/>
            <person name="Walter F."/>
            <person name="Albersmeier A."/>
            <person name="Kalinowski J."/>
            <person name="Ruckert C."/>
        </authorList>
    </citation>
    <scope>NUCLEOTIDE SEQUENCE</scope>
    <source>
        <strain evidence="7">KCTC 42590</strain>
    </source>
</reference>
<dbReference type="InterPro" id="IPR022442">
    <property type="entry name" value="SO_2930-like_dom"/>
</dbReference>
<sequence>MKTALKWLLPVIALAVGYYFGVAGQPAPKDREVTQTVSTNPLFTNSGQSSLAAGSGGSGTIHEVREGQLIQDAVIAAKPGDIIQVYPGTYHETVYVDKDDITLSGVVIEGEWPTLDGDSDADGKSDLNDAILYSGNNFLVENFRIQRFKGNGIMGQAGNNFIIRNNIIDDAGVYGIFPQLGKNGLISGNVVSQIADAAIYVGMSDNIDVIANEVFDSVAGIEIENSRHALVEGNYTYNNTGGILAFITPGLPIKTTYDVIIRKNFVLNNNHENFGAPGSTVSNIPPGTGILIMAADDVIVEDNIISGNDNAGITITDLNIFGAAANDPDSEPNSDRVTILTNVMHNNGNNPVTDIKALALANMSTRGPDIIDTEAISGPKGEGKCIVNGSRYRTIGLDNYGACDQAATMTASISTKTLPEPAAPYALEEGDVKEDFEKRVGKRGYYAVCTGCHAFEGTLIGPPVSEIQAIYEDEPEALADYINKPFKKRLEAPEMPPQNYLGRETQIAIAKYILSVDNSGK</sequence>
<dbReference type="SUPFAM" id="SSF46626">
    <property type="entry name" value="Cytochrome c"/>
    <property type="match status" value="1"/>
</dbReference>
<keyword evidence="2 5" id="KW-0479">Metal-binding</keyword>
<dbReference type="Pfam" id="PF13229">
    <property type="entry name" value="Beta_helix"/>
    <property type="match status" value="1"/>
</dbReference>
<dbReference type="InterPro" id="IPR036909">
    <property type="entry name" value="Cyt_c-like_dom_sf"/>
</dbReference>
<reference evidence="7" key="2">
    <citation type="submission" date="2020-09" db="EMBL/GenBank/DDBJ databases">
        <authorList>
            <person name="Sun Q."/>
            <person name="Kim S."/>
        </authorList>
    </citation>
    <scope>NUCLEOTIDE SEQUENCE</scope>
    <source>
        <strain evidence="7">KCTC 42590</strain>
    </source>
</reference>
<dbReference type="InterPro" id="IPR039448">
    <property type="entry name" value="Beta_helix"/>
</dbReference>
<evidence type="ECO:0000313" key="7">
    <source>
        <dbReference type="EMBL" id="GHF20862.1"/>
    </source>
</evidence>
<dbReference type="SMART" id="SM00710">
    <property type="entry name" value="PbH1"/>
    <property type="match status" value="8"/>
</dbReference>
<evidence type="ECO:0000313" key="8">
    <source>
        <dbReference type="Proteomes" id="UP000630923"/>
    </source>
</evidence>
<proteinExistence type="predicted"/>
<evidence type="ECO:0000256" key="1">
    <source>
        <dbReference type="ARBA" id="ARBA00022617"/>
    </source>
</evidence>
<dbReference type="PANTHER" id="PTHR22990:SF15">
    <property type="entry name" value="F-BOX ONLY PROTEIN 10"/>
    <property type="match status" value="1"/>
</dbReference>